<dbReference type="AlphaFoldDB" id="A0A1H6HML2"/>
<keyword evidence="3 7" id="KW-0812">Transmembrane</keyword>
<evidence type="ECO:0000313" key="8">
    <source>
        <dbReference type="EMBL" id="SEH36981.1"/>
    </source>
</evidence>
<dbReference type="GO" id="GO:0016020">
    <property type="term" value="C:membrane"/>
    <property type="evidence" value="ECO:0007669"/>
    <property type="project" value="InterPro"/>
</dbReference>
<evidence type="ECO:0000256" key="5">
    <source>
        <dbReference type="ARBA" id="ARBA00022989"/>
    </source>
</evidence>
<dbReference type="RefSeq" id="WP_074713928.1">
    <property type="nucleotide sequence ID" value="NZ_FNWV01000001.1"/>
</dbReference>
<dbReference type="Proteomes" id="UP000183190">
    <property type="component" value="Unassembled WGS sequence"/>
</dbReference>
<dbReference type="InterPro" id="IPR003667">
    <property type="entry name" value="NqrDE/RnfAE"/>
</dbReference>
<feature type="transmembrane region" description="Helical" evidence="7">
    <location>
        <begin position="70"/>
        <end position="90"/>
    </location>
</feature>
<keyword evidence="6 7" id="KW-0472">Membrane</keyword>
<feature type="transmembrane region" description="Helical" evidence="7">
    <location>
        <begin position="36"/>
        <end position="58"/>
    </location>
</feature>
<comment type="subcellular location">
    <subcellularLocation>
        <location evidence="1">Endomembrane system</location>
        <topology evidence="1">Multi-pass membrane protein</topology>
    </subcellularLocation>
</comment>
<dbReference type="Pfam" id="PF02508">
    <property type="entry name" value="Rnf-Nqr"/>
    <property type="match status" value="1"/>
</dbReference>
<name>A0A1H6HML2_RUMFL</name>
<dbReference type="GO" id="GO:0012505">
    <property type="term" value="C:endomembrane system"/>
    <property type="evidence" value="ECO:0007669"/>
    <property type="project" value="UniProtKB-SubCell"/>
</dbReference>
<evidence type="ECO:0000256" key="1">
    <source>
        <dbReference type="ARBA" id="ARBA00004127"/>
    </source>
</evidence>
<accession>A0A1H6HML2</accession>
<reference evidence="8 9" key="1">
    <citation type="submission" date="2016-10" db="EMBL/GenBank/DDBJ databases">
        <authorList>
            <person name="de Groot N.N."/>
        </authorList>
    </citation>
    <scope>NUCLEOTIDE SEQUENCE [LARGE SCALE GENOMIC DNA]</scope>
    <source>
        <strain evidence="8 9">YAD2003</strain>
    </source>
</reference>
<feature type="transmembrane region" description="Helical" evidence="7">
    <location>
        <begin position="102"/>
        <end position="120"/>
    </location>
</feature>
<evidence type="ECO:0000256" key="3">
    <source>
        <dbReference type="ARBA" id="ARBA00022692"/>
    </source>
</evidence>
<gene>
    <name evidence="8" type="ORF">SAMN02910265_00064</name>
</gene>
<evidence type="ECO:0000313" key="9">
    <source>
        <dbReference type="Proteomes" id="UP000183190"/>
    </source>
</evidence>
<evidence type="ECO:0000256" key="4">
    <source>
        <dbReference type="ARBA" id="ARBA00022967"/>
    </source>
</evidence>
<organism evidence="8 9">
    <name type="scientific">Ruminococcus flavefaciens</name>
    <dbReference type="NCBI Taxonomy" id="1265"/>
    <lineage>
        <taxon>Bacteria</taxon>
        <taxon>Bacillati</taxon>
        <taxon>Bacillota</taxon>
        <taxon>Clostridia</taxon>
        <taxon>Eubacteriales</taxon>
        <taxon>Oscillospiraceae</taxon>
        <taxon>Ruminococcus</taxon>
    </lineage>
</organism>
<evidence type="ECO:0000256" key="6">
    <source>
        <dbReference type="ARBA" id="ARBA00023136"/>
    </source>
</evidence>
<proteinExistence type="predicted"/>
<feature type="transmembrane region" description="Helical" evidence="7">
    <location>
        <begin position="169"/>
        <end position="189"/>
    </location>
</feature>
<evidence type="ECO:0000256" key="2">
    <source>
        <dbReference type="ARBA" id="ARBA00022448"/>
    </source>
</evidence>
<protein>
    <submittedName>
        <fullName evidence="8">Electron transport complex protein RnfA</fullName>
    </submittedName>
</protein>
<sequence length="190" mass="20521">MFLINDLITLLAANLILSQALGTSTIFIAAGSRKNLVGTACVITLFTTIGSAAAYLIDAELPASFSDLRLLFYTLIIGILYILLLTAVYYVGRSYFEDFRKYIHVSAFNCAVMGTLFTISKRASMDSSLFELGGYVSAGFEAGIGFIIAALILTVAYRKLNSAKVPAAFRGFPAMLVYLGIISMAVYSLK</sequence>
<feature type="transmembrane region" description="Helical" evidence="7">
    <location>
        <begin position="132"/>
        <end position="157"/>
    </location>
</feature>
<dbReference type="EMBL" id="FNWV01000001">
    <property type="protein sequence ID" value="SEH36981.1"/>
    <property type="molecule type" value="Genomic_DNA"/>
</dbReference>
<keyword evidence="5 7" id="KW-1133">Transmembrane helix</keyword>
<evidence type="ECO:0000256" key="7">
    <source>
        <dbReference type="SAM" id="Phobius"/>
    </source>
</evidence>
<feature type="transmembrane region" description="Helical" evidence="7">
    <location>
        <begin position="7"/>
        <end position="30"/>
    </location>
</feature>
<dbReference type="OrthoDB" id="1820404at2"/>
<keyword evidence="4" id="KW-1278">Translocase</keyword>
<keyword evidence="2" id="KW-0813">Transport</keyword>